<gene>
    <name evidence="1" type="ORF">GGU10DRAFT_333959</name>
</gene>
<protein>
    <submittedName>
        <fullName evidence="1">Uncharacterized protein</fullName>
    </submittedName>
</protein>
<name>A0AA38KNP3_9AGAR</name>
<dbReference type="EMBL" id="MU793378">
    <property type="protein sequence ID" value="KAJ3784394.1"/>
    <property type="molecule type" value="Genomic_DNA"/>
</dbReference>
<dbReference type="Proteomes" id="UP001163798">
    <property type="component" value="Unassembled WGS sequence"/>
</dbReference>
<reference evidence="1" key="1">
    <citation type="submission" date="2022-08" db="EMBL/GenBank/DDBJ databases">
        <authorList>
            <consortium name="DOE Joint Genome Institute"/>
            <person name="Min B."/>
            <person name="Riley R."/>
            <person name="Sierra-Patev S."/>
            <person name="Naranjo-Ortiz M."/>
            <person name="Looney B."/>
            <person name="Konkel Z."/>
            <person name="Slot J.C."/>
            <person name="Sakamoto Y."/>
            <person name="Steenwyk J.L."/>
            <person name="Rokas A."/>
            <person name="Carro J."/>
            <person name="Camarero S."/>
            <person name="Ferreira P."/>
            <person name="Molpeceres G."/>
            <person name="Ruiz-Duenas F.J."/>
            <person name="Serrano A."/>
            <person name="Henrissat B."/>
            <person name="Drula E."/>
            <person name="Hughes K.W."/>
            <person name="Mata J.L."/>
            <person name="Ishikawa N.K."/>
            <person name="Vargas-Isla R."/>
            <person name="Ushijima S."/>
            <person name="Smith C.A."/>
            <person name="Ahrendt S."/>
            <person name="Andreopoulos W."/>
            <person name="He G."/>
            <person name="Labutti K."/>
            <person name="Lipzen A."/>
            <person name="Ng V."/>
            <person name="Sandor L."/>
            <person name="Barry K."/>
            <person name="Martinez A.T."/>
            <person name="Xiao Y."/>
            <person name="Gibbons J.G."/>
            <person name="Terashima K."/>
            <person name="Hibbett D.S."/>
            <person name="Grigoriev I.V."/>
        </authorList>
    </citation>
    <scope>NUCLEOTIDE SEQUENCE</scope>
    <source>
        <strain evidence="1">TFB10291</strain>
    </source>
</reference>
<comment type="caution">
    <text evidence="1">The sequence shown here is derived from an EMBL/GenBank/DDBJ whole genome shotgun (WGS) entry which is preliminary data.</text>
</comment>
<sequence length="104" mass="12092">MCTSSSTDGPTAPARITFHYFAINLKLIIKFCFVIQALRNTYEFSHEAQLFVLSRRSGWKISERPQGHNNTSNEEYELPQVPIEPLNYYSLCVRIFYPQSLRTV</sequence>
<evidence type="ECO:0000313" key="1">
    <source>
        <dbReference type="EMBL" id="KAJ3784394.1"/>
    </source>
</evidence>
<keyword evidence="2" id="KW-1185">Reference proteome</keyword>
<organism evidence="1 2">
    <name type="scientific">Lentinula aff. detonsa</name>
    <dbReference type="NCBI Taxonomy" id="2804958"/>
    <lineage>
        <taxon>Eukaryota</taxon>
        <taxon>Fungi</taxon>
        <taxon>Dikarya</taxon>
        <taxon>Basidiomycota</taxon>
        <taxon>Agaricomycotina</taxon>
        <taxon>Agaricomycetes</taxon>
        <taxon>Agaricomycetidae</taxon>
        <taxon>Agaricales</taxon>
        <taxon>Marasmiineae</taxon>
        <taxon>Omphalotaceae</taxon>
        <taxon>Lentinula</taxon>
    </lineage>
</organism>
<dbReference type="AlphaFoldDB" id="A0AA38KNP3"/>
<proteinExistence type="predicted"/>
<accession>A0AA38KNP3</accession>
<evidence type="ECO:0000313" key="2">
    <source>
        <dbReference type="Proteomes" id="UP001163798"/>
    </source>
</evidence>